<feature type="transmembrane region" description="Helical" evidence="1">
    <location>
        <begin position="117"/>
        <end position="135"/>
    </location>
</feature>
<evidence type="ECO:0000313" key="3">
    <source>
        <dbReference type="EMBL" id="PWR70034.1"/>
    </source>
</evidence>
<dbReference type="EMBL" id="QGMY01000017">
    <property type="protein sequence ID" value="PWR70034.1"/>
    <property type="molecule type" value="Genomic_DNA"/>
</dbReference>
<feature type="transmembrane region" description="Helical" evidence="1">
    <location>
        <begin position="27"/>
        <end position="51"/>
    </location>
</feature>
<feature type="transmembrane region" description="Helical" evidence="1">
    <location>
        <begin position="141"/>
        <end position="160"/>
    </location>
</feature>
<feature type="transmembrane region" description="Helical" evidence="1">
    <location>
        <begin position="210"/>
        <end position="239"/>
    </location>
</feature>
<reference evidence="3 4" key="1">
    <citation type="submission" date="2018-05" db="EMBL/GenBank/DDBJ databases">
        <title>Draft genome of Methanospirillum lacunae Ki8-1.</title>
        <authorList>
            <person name="Dueholm M.S."/>
            <person name="Nielsen P.H."/>
            <person name="Bakmann L.F."/>
            <person name="Otzen D.E."/>
        </authorList>
    </citation>
    <scope>NUCLEOTIDE SEQUENCE [LARGE SCALE GENOMIC DNA]</scope>
    <source>
        <strain evidence="3 4">Ki8-1</strain>
    </source>
</reference>
<feature type="transmembrane region" description="Helical" evidence="1">
    <location>
        <begin position="368"/>
        <end position="389"/>
    </location>
</feature>
<dbReference type="InterPro" id="IPR002823">
    <property type="entry name" value="DUF112_TM"/>
</dbReference>
<protein>
    <recommendedName>
        <fullName evidence="2">DUF112 domain-containing protein</fullName>
    </recommendedName>
</protein>
<dbReference type="AlphaFoldDB" id="A0A2V2MP89"/>
<dbReference type="OrthoDB" id="53365at2157"/>
<name>A0A2V2MP89_9EURY</name>
<keyword evidence="1" id="KW-0472">Membrane</keyword>
<evidence type="ECO:0000259" key="2">
    <source>
        <dbReference type="Pfam" id="PF01970"/>
    </source>
</evidence>
<dbReference type="Pfam" id="PF01970">
    <property type="entry name" value="TctA"/>
    <property type="match status" value="1"/>
</dbReference>
<dbReference type="PANTHER" id="PTHR42204:SF1">
    <property type="entry name" value="INTEGRAL MEMBRANE PROTEIN"/>
    <property type="match status" value="1"/>
</dbReference>
<dbReference type="Proteomes" id="UP000245657">
    <property type="component" value="Unassembled WGS sequence"/>
</dbReference>
<proteinExistence type="predicted"/>
<feature type="transmembrane region" description="Helical" evidence="1">
    <location>
        <begin position="172"/>
        <end position="190"/>
    </location>
</feature>
<feature type="transmembrane region" description="Helical" evidence="1">
    <location>
        <begin position="332"/>
        <end position="362"/>
    </location>
</feature>
<keyword evidence="1" id="KW-1133">Transmembrane helix</keyword>
<evidence type="ECO:0000256" key="1">
    <source>
        <dbReference type="SAM" id="Phobius"/>
    </source>
</evidence>
<sequence length="391" mass="40840">MCGVISGLIPGIHSNTMAGIMAGLSPVLFPVIGAEGLVAALISMLIGHSFLDLIPSTFFGIPDSGTALSTLPAHALTLEGKGEEAVRLSALGCIYGIIIGVPVAILAYVLLTPIQSYIDWVCGPLLILIMGMVIIQEGSVLWALLIFASSGLLGLFAFRFQYLVWNLNGESAVLMPLLTGLFGLSVLIVSSHTQVPRQRYANLGLETKSILYASLSGTIAGLLVGWLPGLSTASATAVINARIKYDTNRRTYLVAAGAAACANVVVGLAAFYGIERTRNGVMVMISSLDPPSFPVLLLIVIIASGAAYLITLSMSSCAKWFSGLDGKMVNTLVAGFVILLCGVICGPFGLFILVCATGIGLIPGFLNLSRVPCMGVVTLPVILYSLGLWGF</sequence>
<gene>
    <name evidence="3" type="ORF">DK846_15780</name>
</gene>
<feature type="transmembrane region" description="Helical" evidence="1">
    <location>
        <begin position="292"/>
        <end position="311"/>
    </location>
</feature>
<feature type="transmembrane region" description="Helical" evidence="1">
    <location>
        <begin position="251"/>
        <end position="272"/>
    </location>
</feature>
<keyword evidence="1" id="KW-0812">Transmembrane</keyword>
<organism evidence="3 4">
    <name type="scientific">Methanospirillum lacunae</name>
    <dbReference type="NCBI Taxonomy" id="668570"/>
    <lineage>
        <taxon>Archaea</taxon>
        <taxon>Methanobacteriati</taxon>
        <taxon>Methanobacteriota</taxon>
        <taxon>Stenosarchaea group</taxon>
        <taxon>Methanomicrobia</taxon>
        <taxon>Methanomicrobiales</taxon>
        <taxon>Methanospirillaceae</taxon>
        <taxon>Methanospirillum</taxon>
    </lineage>
</organism>
<feature type="transmembrane region" description="Helical" evidence="1">
    <location>
        <begin position="88"/>
        <end position="110"/>
    </location>
</feature>
<evidence type="ECO:0000313" key="4">
    <source>
        <dbReference type="Proteomes" id="UP000245657"/>
    </source>
</evidence>
<keyword evidence="4" id="KW-1185">Reference proteome</keyword>
<dbReference type="PANTHER" id="PTHR42204">
    <property type="entry name" value="INTEGRAL MEMBRANE PROTEIN"/>
    <property type="match status" value="1"/>
</dbReference>
<accession>A0A2V2MP89</accession>
<feature type="domain" description="DUF112" evidence="2">
    <location>
        <begin position="2"/>
        <end position="374"/>
    </location>
</feature>
<comment type="caution">
    <text evidence="3">The sequence shown here is derived from an EMBL/GenBank/DDBJ whole genome shotgun (WGS) entry which is preliminary data.</text>
</comment>